<dbReference type="InterPro" id="IPR050526">
    <property type="entry name" value="Rubredoxin_ET"/>
</dbReference>
<feature type="binding site" evidence="7">
    <location>
        <position position="7"/>
    </location>
    <ligand>
        <name>Fe cation</name>
        <dbReference type="ChEBI" id="CHEBI:24875"/>
    </ligand>
</feature>
<keyword evidence="2 6" id="KW-0813">Transport</keyword>
<dbReference type="Gene3D" id="2.20.28.10">
    <property type="match status" value="1"/>
</dbReference>
<dbReference type="GO" id="GO:0043448">
    <property type="term" value="P:alkane catabolic process"/>
    <property type="evidence" value="ECO:0007669"/>
    <property type="project" value="TreeGrafter"/>
</dbReference>
<dbReference type="PRINTS" id="PR00163">
    <property type="entry name" value="RUBREDOXIN"/>
</dbReference>
<evidence type="ECO:0000256" key="4">
    <source>
        <dbReference type="ARBA" id="ARBA00022982"/>
    </source>
</evidence>
<dbReference type="GO" id="GO:0009055">
    <property type="term" value="F:electron transfer activity"/>
    <property type="evidence" value="ECO:0007669"/>
    <property type="project" value="InterPro"/>
</dbReference>
<dbReference type="PIRSF" id="PIRSF000071">
    <property type="entry name" value="Rubredoxin"/>
    <property type="match status" value="1"/>
</dbReference>
<dbReference type="CDD" id="cd00730">
    <property type="entry name" value="rubredoxin"/>
    <property type="match status" value="1"/>
</dbReference>
<feature type="binding site" evidence="7">
    <location>
        <position position="10"/>
    </location>
    <ligand>
        <name>Fe cation</name>
        <dbReference type="ChEBI" id="CHEBI:24875"/>
    </ligand>
</feature>
<evidence type="ECO:0000256" key="3">
    <source>
        <dbReference type="ARBA" id="ARBA00022723"/>
    </source>
</evidence>
<gene>
    <name evidence="9" type="ORF">HNP71_001806</name>
</gene>
<comment type="cofactor">
    <cofactor evidence="6 7">
        <name>Fe(3+)</name>
        <dbReference type="ChEBI" id="CHEBI:29034"/>
    </cofactor>
    <text evidence="6 7">Binds 1 Fe(3+) ion per subunit.</text>
</comment>
<organism evidence="9 10">
    <name type="scientific">Acidocella aromatica</name>
    <dbReference type="NCBI Taxonomy" id="1303579"/>
    <lineage>
        <taxon>Bacteria</taxon>
        <taxon>Pseudomonadati</taxon>
        <taxon>Pseudomonadota</taxon>
        <taxon>Alphaproteobacteria</taxon>
        <taxon>Acetobacterales</taxon>
        <taxon>Acidocellaceae</taxon>
        <taxon>Acidocella</taxon>
    </lineage>
</organism>
<evidence type="ECO:0000256" key="6">
    <source>
        <dbReference type="PIRNR" id="PIRNR000071"/>
    </source>
</evidence>
<dbReference type="InterPro" id="IPR024934">
    <property type="entry name" value="Rubredoxin-like_dom"/>
</dbReference>
<keyword evidence="3 6" id="KW-0479">Metal-binding</keyword>
<comment type="similarity">
    <text evidence="1 6">Belongs to the rubredoxin family.</text>
</comment>
<keyword evidence="5 6" id="KW-0408">Iron</keyword>
<keyword evidence="10" id="KW-1185">Reference proteome</keyword>
<dbReference type="InterPro" id="IPR024922">
    <property type="entry name" value="Rubredoxin"/>
</dbReference>
<protein>
    <recommendedName>
        <fullName evidence="6">Rubredoxin</fullName>
    </recommendedName>
</protein>
<keyword evidence="4 6" id="KW-0249">Electron transport</keyword>
<feature type="binding site" evidence="7">
    <location>
        <position position="40"/>
    </location>
    <ligand>
        <name>Fe cation</name>
        <dbReference type="ChEBI" id="CHEBI:24875"/>
    </ligand>
</feature>
<dbReference type="PROSITE" id="PS50903">
    <property type="entry name" value="RUBREDOXIN_LIKE"/>
    <property type="match status" value="1"/>
</dbReference>
<dbReference type="AlphaFoldDB" id="A0A840VCW3"/>
<accession>A0A840VCW3</accession>
<feature type="binding site" evidence="7">
    <location>
        <position position="43"/>
    </location>
    <ligand>
        <name>Fe cation</name>
        <dbReference type="ChEBI" id="CHEBI:24875"/>
    </ligand>
</feature>
<dbReference type="RefSeq" id="WP_183266550.1">
    <property type="nucleotide sequence ID" value="NZ_JACHFJ010000007.1"/>
</dbReference>
<evidence type="ECO:0000313" key="9">
    <source>
        <dbReference type="EMBL" id="MBB5373546.1"/>
    </source>
</evidence>
<dbReference type="Pfam" id="PF00301">
    <property type="entry name" value="Rubredoxin"/>
    <property type="match status" value="1"/>
</dbReference>
<evidence type="ECO:0000256" key="2">
    <source>
        <dbReference type="ARBA" id="ARBA00022448"/>
    </source>
</evidence>
<evidence type="ECO:0000256" key="5">
    <source>
        <dbReference type="ARBA" id="ARBA00023004"/>
    </source>
</evidence>
<evidence type="ECO:0000259" key="8">
    <source>
        <dbReference type="PROSITE" id="PS50903"/>
    </source>
</evidence>
<dbReference type="PANTHER" id="PTHR47627:SF1">
    <property type="entry name" value="RUBREDOXIN-1-RELATED"/>
    <property type="match status" value="1"/>
</dbReference>
<dbReference type="InterPro" id="IPR024935">
    <property type="entry name" value="Rubredoxin_dom"/>
</dbReference>
<proteinExistence type="inferred from homology"/>
<dbReference type="EMBL" id="JACHFJ010000007">
    <property type="protein sequence ID" value="MBB5373546.1"/>
    <property type="molecule type" value="Genomic_DNA"/>
</dbReference>
<sequence length="58" mass="6833">MSQRWECRICWHVYDPEEGDDVWQIEAGTGFEELPEDWTCPICEATKDKFIRLGEPDA</sequence>
<dbReference type="PANTHER" id="PTHR47627">
    <property type="entry name" value="RUBREDOXIN"/>
    <property type="match status" value="1"/>
</dbReference>
<dbReference type="SUPFAM" id="SSF57802">
    <property type="entry name" value="Rubredoxin-like"/>
    <property type="match status" value="1"/>
</dbReference>
<evidence type="ECO:0000256" key="1">
    <source>
        <dbReference type="ARBA" id="ARBA00005337"/>
    </source>
</evidence>
<reference evidence="9 10" key="1">
    <citation type="submission" date="2020-08" db="EMBL/GenBank/DDBJ databases">
        <title>Genomic Encyclopedia of Type Strains, Phase IV (KMG-IV): sequencing the most valuable type-strain genomes for metagenomic binning, comparative biology and taxonomic classification.</title>
        <authorList>
            <person name="Goeker M."/>
        </authorList>
    </citation>
    <scope>NUCLEOTIDE SEQUENCE [LARGE SCALE GENOMIC DNA]</scope>
    <source>
        <strain evidence="9 10">DSM 27026</strain>
    </source>
</reference>
<evidence type="ECO:0000313" key="10">
    <source>
        <dbReference type="Proteomes" id="UP000553706"/>
    </source>
</evidence>
<dbReference type="GO" id="GO:0005506">
    <property type="term" value="F:iron ion binding"/>
    <property type="evidence" value="ECO:0007669"/>
    <property type="project" value="InterPro"/>
</dbReference>
<evidence type="ECO:0000256" key="7">
    <source>
        <dbReference type="PIRSR" id="PIRSR000071-1"/>
    </source>
</evidence>
<feature type="domain" description="Rubredoxin-like" evidence="8">
    <location>
        <begin position="2"/>
        <end position="53"/>
    </location>
</feature>
<name>A0A840VCW3_9PROT</name>
<dbReference type="Proteomes" id="UP000553706">
    <property type="component" value="Unassembled WGS sequence"/>
</dbReference>
<comment type="caution">
    <text evidence="9">The sequence shown here is derived from an EMBL/GenBank/DDBJ whole genome shotgun (WGS) entry which is preliminary data.</text>
</comment>